<comment type="caution">
    <text evidence="2">The sequence shown here is derived from an EMBL/GenBank/DDBJ whole genome shotgun (WGS) entry which is preliminary data.</text>
</comment>
<organism evidence="2 3">
    <name type="scientific">Periplaneta americana</name>
    <name type="common">American cockroach</name>
    <name type="synonym">Blatta americana</name>
    <dbReference type="NCBI Taxonomy" id="6978"/>
    <lineage>
        <taxon>Eukaryota</taxon>
        <taxon>Metazoa</taxon>
        <taxon>Ecdysozoa</taxon>
        <taxon>Arthropoda</taxon>
        <taxon>Hexapoda</taxon>
        <taxon>Insecta</taxon>
        <taxon>Pterygota</taxon>
        <taxon>Neoptera</taxon>
        <taxon>Polyneoptera</taxon>
        <taxon>Dictyoptera</taxon>
        <taxon>Blattodea</taxon>
        <taxon>Blattoidea</taxon>
        <taxon>Blattidae</taxon>
        <taxon>Blattinae</taxon>
        <taxon>Periplaneta</taxon>
    </lineage>
</organism>
<accession>A0ABQ8RWZ6</accession>
<evidence type="ECO:0000313" key="2">
    <source>
        <dbReference type="EMBL" id="KAJ4426172.1"/>
    </source>
</evidence>
<gene>
    <name evidence="2" type="ORF">ANN_26981</name>
</gene>
<dbReference type="Proteomes" id="UP001148838">
    <property type="component" value="Unassembled WGS sequence"/>
</dbReference>
<evidence type="ECO:0000256" key="1">
    <source>
        <dbReference type="SAM" id="MobiDB-lite"/>
    </source>
</evidence>
<sequence>MDLREVGYDDRDWINLAQDRDRWWAYRHELYHRLHFKCRFSSGKPPCLGKQCVPLMQYGAQCHSRPRPQGIVAVPYRPSSGLERTSLRPKEDDSPSSSSCIISLGGPKLTSRLLASRSHAEAEVDDEPTRMDVSCA</sequence>
<dbReference type="EMBL" id="JAJSOF020000040">
    <property type="protein sequence ID" value="KAJ4426172.1"/>
    <property type="molecule type" value="Genomic_DNA"/>
</dbReference>
<proteinExistence type="predicted"/>
<keyword evidence="3" id="KW-1185">Reference proteome</keyword>
<name>A0ABQ8RWZ6_PERAM</name>
<evidence type="ECO:0000313" key="3">
    <source>
        <dbReference type="Proteomes" id="UP001148838"/>
    </source>
</evidence>
<feature type="region of interest" description="Disordered" evidence="1">
    <location>
        <begin position="73"/>
        <end position="104"/>
    </location>
</feature>
<protein>
    <submittedName>
        <fullName evidence="2">Uncharacterized protein</fullName>
    </submittedName>
</protein>
<reference evidence="2 3" key="1">
    <citation type="journal article" date="2022" name="Allergy">
        <title>Genome assembly and annotation of Periplaneta americana reveal a comprehensive cockroach allergen profile.</title>
        <authorList>
            <person name="Wang L."/>
            <person name="Xiong Q."/>
            <person name="Saelim N."/>
            <person name="Wang L."/>
            <person name="Nong W."/>
            <person name="Wan A.T."/>
            <person name="Shi M."/>
            <person name="Liu X."/>
            <person name="Cao Q."/>
            <person name="Hui J.H.L."/>
            <person name="Sookrung N."/>
            <person name="Leung T.F."/>
            <person name="Tungtrongchitr A."/>
            <person name="Tsui S.K.W."/>
        </authorList>
    </citation>
    <scope>NUCLEOTIDE SEQUENCE [LARGE SCALE GENOMIC DNA]</scope>
    <source>
        <strain evidence="2">PWHHKU_190912</strain>
    </source>
</reference>